<evidence type="ECO:0000313" key="2">
    <source>
        <dbReference type="Proteomes" id="UP000326546"/>
    </source>
</evidence>
<keyword evidence="2" id="KW-1185">Reference proteome</keyword>
<dbReference type="RefSeq" id="WP_158061284.1">
    <property type="nucleotide sequence ID" value="NZ_CP044427.1"/>
</dbReference>
<protein>
    <submittedName>
        <fullName evidence="1">Uncharacterized protein</fullName>
    </submittedName>
</protein>
<sequence>MGFSGGDPSALREAARSLDNLGSDLADDSLECRGPGSDIAGAATGEIGVLAQNAVLAAGGAVAAAAVLVSAMGTGSDTAGEQLDLATGGQVAR</sequence>
<accession>A0A5J6V554</accession>
<gene>
    <name evidence="1" type="ORF">FY030_09455</name>
</gene>
<dbReference type="KEGG" id="serw:FY030_09455"/>
<dbReference type="AlphaFoldDB" id="A0A5J6V554"/>
<dbReference type="OrthoDB" id="9945067at2"/>
<reference evidence="1 2" key="1">
    <citation type="submission" date="2019-09" db="EMBL/GenBank/DDBJ databases">
        <title>Serinicoccus pratensis sp. nov., isolated from meadow soil.</title>
        <authorList>
            <person name="Zhang W."/>
        </authorList>
    </citation>
    <scope>NUCLEOTIDE SEQUENCE [LARGE SCALE GENOMIC DNA]</scope>
    <source>
        <strain evidence="1 2">W204</strain>
    </source>
</reference>
<evidence type="ECO:0000313" key="1">
    <source>
        <dbReference type="EMBL" id="QFG68898.1"/>
    </source>
</evidence>
<name>A0A5J6V554_9MICO</name>
<dbReference type="EMBL" id="CP044427">
    <property type="protein sequence ID" value="QFG68898.1"/>
    <property type="molecule type" value="Genomic_DNA"/>
</dbReference>
<dbReference type="Proteomes" id="UP000326546">
    <property type="component" value="Chromosome"/>
</dbReference>
<organism evidence="1 2">
    <name type="scientific">Ornithinimicrobium pratense</name>
    <dbReference type="NCBI Taxonomy" id="2593973"/>
    <lineage>
        <taxon>Bacteria</taxon>
        <taxon>Bacillati</taxon>
        <taxon>Actinomycetota</taxon>
        <taxon>Actinomycetes</taxon>
        <taxon>Micrococcales</taxon>
        <taxon>Ornithinimicrobiaceae</taxon>
        <taxon>Ornithinimicrobium</taxon>
    </lineage>
</organism>
<proteinExistence type="predicted"/>